<dbReference type="Pfam" id="PF00620">
    <property type="entry name" value="RhoGAP"/>
    <property type="match status" value="1"/>
</dbReference>
<evidence type="ECO:0000313" key="7">
    <source>
        <dbReference type="Proteomes" id="UP000504611"/>
    </source>
</evidence>
<sequence>MRRHCLSVDNGNDLFDFSGCVHPVCRYACHRKCCQKTTNKCSKKFDPELSSKQFRVEVSRLTNDERTVPLVVEKLINYIEMHGLYTEGIYRKSGSTNKIRELKQGLDTDVDSMNLDEYNIHVIASVFKQWLRDLPNPLMTFELYDEFIRIMVLQDKKELIRGVYSVIDQLSRTHLNTLERLIFHLVRVSLQEDTNRMSANALAIVFAPCILRCPDTIDPMQSVQDIGKTTACVELIICEQMNKYRVRLKDINSLEFAENKAKCRLTHIRRSMKPVLIAVRFMSIMRTMTIAAKTGKSHVQRISYHTPSPPVSPRLPSVVEPVIEESGCEEGEDSLTEISEHQQSAMQQEERVLTEQIENLQKEKVELTFEMLSLEPRASDDETLESEASIGTADSSENLNVDSEGTFSDFSEKGPVLTSPWPRRSDMTSPRRRALRRQPESLDSVDSSVSSYSSSSHYQPSSSSSSATSRRFRFHSKSPSAGSGPEQAQAQNTSQASRSDCLDINSTGDQEGHSERPQFTSRGTFNPERGKQKLRGAKPSSLRHSRGGSGHSRDPPDIPQQLVLYGNNEFMV</sequence>
<dbReference type="OrthoDB" id="437889at2759"/>
<keyword evidence="4" id="KW-0472">Membrane</keyword>
<evidence type="ECO:0000256" key="2">
    <source>
        <dbReference type="ARBA" id="ARBA00004496"/>
    </source>
</evidence>
<dbReference type="KEGG" id="ncc:104963074"/>
<feature type="domain" description="Rho-GAP" evidence="6">
    <location>
        <begin position="56"/>
        <end position="244"/>
    </location>
</feature>
<feature type="compositionally biased region" description="Acidic residues" evidence="5">
    <location>
        <begin position="325"/>
        <end position="335"/>
    </location>
</feature>
<evidence type="ECO:0000313" key="8">
    <source>
        <dbReference type="RefSeq" id="XP_010789925.1"/>
    </source>
</evidence>
<evidence type="ECO:0000256" key="5">
    <source>
        <dbReference type="SAM" id="MobiDB-lite"/>
    </source>
</evidence>
<reference evidence="8" key="1">
    <citation type="submission" date="2025-08" db="UniProtKB">
        <authorList>
            <consortium name="RefSeq"/>
        </authorList>
    </citation>
    <scope>IDENTIFICATION</scope>
    <source>
        <tissue evidence="8">Muscle</tissue>
    </source>
</reference>
<dbReference type="GO" id="GO:0051015">
    <property type="term" value="F:actin filament binding"/>
    <property type="evidence" value="ECO:0007669"/>
    <property type="project" value="TreeGrafter"/>
</dbReference>
<dbReference type="CDD" id="cd04377">
    <property type="entry name" value="RhoGAP_myosin_IX"/>
    <property type="match status" value="1"/>
</dbReference>
<dbReference type="Proteomes" id="UP000504611">
    <property type="component" value="Unplaced"/>
</dbReference>
<dbReference type="GO" id="GO:0044295">
    <property type="term" value="C:axonal growth cone"/>
    <property type="evidence" value="ECO:0007669"/>
    <property type="project" value="TreeGrafter"/>
</dbReference>
<organism evidence="7 8">
    <name type="scientific">Notothenia coriiceps</name>
    <name type="common">black rockcod</name>
    <dbReference type="NCBI Taxonomy" id="8208"/>
    <lineage>
        <taxon>Eukaryota</taxon>
        <taxon>Metazoa</taxon>
        <taxon>Chordata</taxon>
        <taxon>Craniata</taxon>
        <taxon>Vertebrata</taxon>
        <taxon>Euteleostomi</taxon>
        <taxon>Actinopterygii</taxon>
        <taxon>Neopterygii</taxon>
        <taxon>Teleostei</taxon>
        <taxon>Neoteleostei</taxon>
        <taxon>Acanthomorphata</taxon>
        <taxon>Eupercaria</taxon>
        <taxon>Perciformes</taxon>
        <taxon>Notothenioidei</taxon>
        <taxon>Nototheniidae</taxon>
        <taxon>Notothenia</taxon>
    </lineage>
</organism>
<dbReference type="GO" id="GO:0035556">
    <property type="term" value="P:intracellular signal transduction"/>
    <property type="evidence" value="ECO:0007669"/>
    <property type="project" value="InterPro"/>
</dbReference>
<dbReference type="GO" id="GO:0045198">
    <property type="term" value="P:establishment of epithelial cell apical/basal polarity"/>
    <property type="evidence" value="ECO:0007669"/>
    <property type="project" value="TreeGrafter"/>
</dbReference>
<evidence type="ECO:0000256" key="4">
    <source>
        <dbReference type="ARBA" id="ARBA00023136"/>
    </source>
</evidence>
<dbReference type="PANTHER" id="PTHR46184:SF3">
    <property type="entry name" value="UNCONVENTIONAL MYOSIN-IXA"/>
    <property type="match status" value="1"/>
</dbReference>
<comment type="subcellular location">
    <subcellularLocation>
        <location evidence="2">Cytoplasm</location>
    </subcellularLocation>
    <subcellularLocation>
        <location evidence="1">Membrane</location>
    </subcellularLocation>
</comment>
<name>A0A6I9PQG8_9TELE</name>
<evidence type="ECO:0000256" key="1">
    <source>
        <dbReference type="ARBA" id="ARBA00004370"/>
    </source>
</evidence>
<evidence type="ECO:0000259" key="6">
    <source>
        <dbReference type="PROSITE" id="PS50238"/>
    </source>
</evidence>
<dbReference type="GeneID" id="104963074"/>
<dbReference type="GO" id="GO:0005884">
    <property type="term" value="C:actin filament"/>
    <property type="evidence" value="ECO:0007669"/>
    <property type="project" value="TreeGrafter"/>
</dbReference>
<dbReference type="InterPro" id="IPR000198">
    <property type="entry name" value="RhoGAP_dom"/>
</dbReference>
<protein>
    <submittedName>
        <fullName evidence="8">Unconventional myosin-IXa-like</fullName>
    </submittedName>
</protein>
<dbReference type="PROSITE" id="PS50238">
    <property type="entry name" value="RHOGAP"/>
    <property type="match status" value="1"/>
</dbReference>
<gene>
    <name evidence="8" type="primary">LOC104963074</name>
</gene>
<feature type="region of interest" description="Disordered" evidence="5">
    <location>
        <begin position="374"/>
        <end position="572"/>
    </location>
</feature>
<feature type="compositionally biased region" description="Low complexity" evidence="5">
    <location>
        <begin position="441"/>
        <end position="469"/>
    </location>
</feature>
<dbReference type="GO" id="GO:0005096">
    <property type="term" value="F:GTPase activator activity"/>
    <property type="evidence" value="ECO:0007669"/>
    <property type="project" value="InterPro"/>
</dbReference>
<dbReference type="GO" id="GO:0016020">
    <property type="term" value="C:membrane"/>
    <property type="evidence" value="ECO:0007669"/>
    <property type="project" value="UniProtKB-SubCell"/>
</dbReference>
<evidence type="ECO:0000256" key="3">
    <source>
        <dbReference type="ARBA" id="ARBA00022490"/>
    </source>
</evidence>
<dbReference type="Gene3D" id="1.10.555.10">
    <property type="entry name" value="Rho GTPase activation protein"/>
    <property type="match status" value="1"/>
</dbReference>
<dbReference type="SMART" id="SM00324">
    <property type="entry name" value="RhoGAP"/>
    <property type="match status" value="1"/>
</dbReference>
<dbReference type="SUPFAM" id="SSF48350">
    <property type="entry name" value="GTPase activation domain, GAP"/>
    <property type="match status" value="1"/>
</dbReference>
<feature type="compositionally biased region" description="Polar residues" evidence="5">
    <location>
        <begin position="392"/>
        <end position="409"/>
    </location>
</feature>
<dbReference type="AlphaFoldDB" id="A0A6I9PQG8"/>
<proteinExistence type="predicted"/>
<dbReference type="PANTHER" id="PTHR46184">
    <property type="entry name" value="UNCONVENTIONAL MYOSIN-IXB-LIKE PROTEIN"/>
    <property type="match status" value="1"/>
</dbReference>
<feature type="compositionally biased region" description="Basic residues" evidence="5">
    <location>
        <begin position="532"/>
        <end position="546"/>
    </location>
</feature>
<accession>A0A6I9PQG8</accession>
<dbReference type="RefSeq" id="XP_010789925.1">
    <property type="nucleotide sequence ID" value="XM_010791623.1"/>
</dbReference>
<keyword evidence="7" id="KW-1185">Reference proteome</keyword>
<keyword evidence="3" id="KW-0963">Cytoplasm</keyword>
<dbReference type="InterPro" id="IPR046987">
    <property type="entry name" value="Myo9"/>
</dbReference>
<feature type="compositionally biased region" description="Polar residues" evidence="5">
    <location>
        <begin position="477"/>
        <end position="509"/>
    </location>
</feature>
<dbReference type="InterPro" id="IPR008936">
    <property type="entry name" value="Rho_GTPase_activation_prot"/>
</dbReference>
<dbReference type="FunFam" id="1.10.555.10:FF:000009">
    <property type="entry name" value="unconventional myosin-IXa isoform X1"/>
    <property type="match status" value="1"/>
</dbReference>
<dbReference type="InterPro" id="IPR046990">
    <property type="entry name" value="RhoGAP_myosin_IX"/>
</dbReference>
<dbReference type="GO" id="GO:0000146">
    <property type="term" value="F:microfilament motor activity"/>
    <property type="evidence" value="ECO:0007669"/>
    <property type="project" value="InterPro"/>
</dbReference>
<dbReference type="GO" id="GO:0005737">
    <property type="term" value="C:cytoplasm"/>
    <property type="evidence" value="ECO:0007669"/>
    <property type="project" value="UniProtKB-SubCell"/>
</dbReference>
<feature type="region of interest" description="Disordered" evidence="5">
    <location>
        <begin position="325"/>
        <end position="346"/>
    </location>
</feature>